<keyword evidence="1" id="KW-0378">Hydrolase</keyword>
<dbReference type="SUPFAM" id="SSF52266">
    <property type="entry name" value="SGNH hydrolase"/>
    <property type="match status" value="1"/>
</dbReference>
<evidence type="ECO:0000256" key="1">
    <source>
        <dbReference type="ARBA" id="ARBA00022801"/>
    </source>
</evidence>
<protein>
    <submittedName>
        <fullName evidence="3">Sialate O-acetylesterase</fullName>
    </submittedName>
</protein>
<accession>A0A419SAW8</accession>
<dbReference type="PANTHER" id="PTHR22901">
    <property type="entry name" value="SIALATE O-ACETYLESTERASE"/>
    <property type="match status" value="1"/>
</dbReference>
<dbReference type="Proteomes" id="UP000283433">
    <property type="component" value="Unassembled WGS sequence"/>
</dbReference>
<dbReference type="RefSeq" id="WP_120180548.1">
    <property type="nucleotide sequence ID" value="NZ_MBTA01000002.1"/>
</dbReference>
<organism evidence="3 4">
    <name type="scientific">Pelobium manganitolerans</name>
    <dbReference type="NCBI Taxonomy" id="1842495"/>
    <lineage>
        <taxon>Bacteria</taxon>
        <taxon>Pseudomonadati</taxon>
        <taxon>Bacteroidota</taxon>
        <taxon>Sphingobacteriia</taxon>
        <taxon>Sphingobacteriales</taxon>
        <taxon>Sphingobacteriaceae</taxon>
        <taxon>Pelobium</taxon>
    </lineage>
</organism>
<dbReference type="AlphaFoldDB" id="A0A419SAW8"/>
<gene>
    <name evidence="3" type="ORF">BCY91_13560</name>
</gene>
<keyword evidence="4" id="KW-1185">Reference proteome</keyword>
<dbReference type="OrthoDB" id="9816001at2"/>
<dbReference type="InterPro" id="IPR005181">
    <property type="entry name" value="SASA"/>
</dbReference>
<dbReference type="Gene3D" id="3.40.50.1110">
    <property type="entry name" value="SGNH hydrolase"/>
    <property type="match status" value="1"/>
</dbReference>
<name>A0A419SAW8_9SPHI</name>
<dbReference type="InterPro" id="IPR039329">
    <property type="entry name" value="SIAE"/>
</dbReference>
<dbReference type="EMBL" id="MBTA01000002">
    <property type="protein sequence ID" value="RKD19613.1"/>
    <property type="molecule type" value="Genomic_DNA"/>
</dbReference>
<evidence type="ECO:0000313" key="3">
    <source>
        <dbReference type="EMBL" id="RKD19613.1"/>
    </source>
</evidence>
<reference evidence="3 4" key="1">
    <citation type="submission" date="2016-07" db="EMBL/GenBank/DDBJ databases">
        <title>Genome of Pelobium manganitolerans.</title>
        <authorList>
            <person name="Wu S."/>
            <person name="Wang G."/>
        </authorList>
    </citation>
    <scope>NUCLEOTIDE SEQUENCE [LARGE SCALE GENOMIC DNA]</scope>
    <source>
        <strain evidence="3 4">YS-25</strain>
    </source>
</reference>
<evidence type="ECO:0000259" key="2">
    <source>
        <dbReference type="Pfam" id="PF03629"/>
    </source>
</evidence>
<comment type="caution">
    <text evidence="3">The sequence shown here is derived from an EMBL/GenBank/DDBJ whole genome shotgun (WGS) entry which is preliminary data.</text>
</comment>
<dbReference type="PANTHER" id="PTHR22901:SF0">
    <property type="entry name" value="SIALATE O-ACETYLESTERASE"/>
    <property type="match status" value="1"/>
</dbReference>
<sequence length="477" mass="53773">MKFIKTLFLLLLAGFQLKAEIILPRILGNQMVLQQQKPIVIWGTANVGEQVSVSFADESAQTLADENGKWKVVLNPLEASFENRDLTIKGTNTIVLKDILVGEVWLCSGQSNMEYTMRKNSKVDRKEAEGLSPSPIDELFFAHHKNIRLFLVNRKELIKPSPTHEGWDIAEGTALRNFSAVGYFFAKNLNRELDVPVGVIASSVPGSRIEPWINEEDFTNSVYFKDKKVDGDPAKFYHPMIEPLVPFAIKGFLWYQGESNCFLKDRVNYTYKMKALVDGWRKDWGAELPFYYVQIAPFEYSSSQGEPKLDKYDLPEFWEAQSAALKIPNTGMAVITDLFDGGGGIHPGYKWEVGRRLALQALDKTYNERLVSDGPVYDKMKTKGKELVLYFDNAKGLKSRDGKPLNYFELAGTDGVFHPAKAEIKGKKILLTATEVENPVKARFGWDEIAQPNLVNSANLPASAFRTDNPIINQFNP</sequence>
<evidence type="ECO:0000313" key="4">
    <source>
        <dbReference type="Proteomes" id="UP000283433"/>
    </source>
</evidence>
<dbReference type="GO" id="GO:0001681">
    <property type="term" value="F:sialate O-acetylesterase activity"/>
    <property type="evidence" value="ECO:0007669"/>
    <property type="project" value="InterPro"/>
</dbReference>
<proteinExistence type="predicted"/>
<dbReference type="Pfam" id="PF03629">
    <property type="entry name" value="SASA"/>
    <property type="match status" value="1"/>
</dbReference>
<dbReference type="InterPro" id="IPR036514">
    <property type="entry name" value="SGNH_hydro_sf"/>
</dbReference>
<feature type="domain" description="Sialate O-acetylesterase" evidence="2">
    <location>
        <begin position="103"/>
        <end position="344"/>
    </location>
</feature>
<dbReference type="GO" id="GO:0005975">
    <property type="term" value="P:carbohydrate metabolic process"/>
    <property type="evidence" value="ECO:0007669"/>
    <property type="project" value="TreeGrafter"/>
</dbReference>